<protein>
    <submittedName>
        <fullName evidence="1">Uncharacterized protein</fullName>
    </submittedName>
</protein>
<evidence type="ECO:0000313" key="3">
    <source>
        <dbReference type="Proteomes" id="UP000887212"/>
    </source>
</evidence>
<dbReference type="EMBL" id="BPMT01000025">
    <property type="protein sequence ID" value="GIZ94912.1"/>
    <property type="molecule type" value="Genomic_DNA"/>
</dbReference>
<evidence type="ECO:0000313" key="2">
    <source>
        <dbReference type="EMBL" id="GIZ94912.1"/>
    </source>
</evidence>
<proteinExistence type="predicted"/>
<gene>
    <name evidence="1" type="ORF">KAM435_38670</name>
    <name evidence="2" type="ORF">KAM436_38800</name>
</gene>
<dbReference type="EMBL" id="BPMS01000027">
    <property type="protein sequence ID" value="GIZ90540.1"/>
    <property type="molecule type" value="Genomic_DNA"/>
</dbReference>
<reference evidence="1 4" key="1">
    <citation type="submission" date="2021-07" db="EMBL/GenBank/DDBJ databases">
        <title>Whole genome sequencing of carbapenem-resistant Pseudomonas spp. isolated in Japan.</title>
        <authorList>
            <person name="Suzuki M."/>
            <person name="Maehana S."/>
            <person name="Kitasato H."/>
        </authorList>
    </citation>
    <scope>NUCLEOTIDE SEQUENCE</scope>
    <source>
        <strain evidence="1">KAM435</strain>
        <strain evidence="2 4">KAM436</strain>
    </source>
</reference>
<comment type="caution">
    <text evidence="1">The sequence shown here is derived from an EMBL/GenBank/DDBJ whole genome shotgun (WGS) entry which is preliminary data.</text>
</comment>
<dbReference type="Proteomes" id="UP000887228">
    <property type="component" value="Unassembled WGS sequence"/>
</dbReference>
<evidence type="ECO:0000313" key="1">
    <source>
        <dbReference type="EMBL" id="GIZ90540.1"/>
    </source>
</evidence>
<evidence type="ECO:0000313" key="4">
    <source>
        <dbReference type="Proteomes" id="UP000887228"/>
    </source>
</evidence>
<organism evidence="1 3">
    <name type="scientific">Aquipseudomonas alcaligenes</name>
    <name type="common">Pseudomonas alcaligenes</name>
    <dbReference type="NCBI Taxonomy" id="43263"/>
    <lineage>
        <taxon>Bacteria</taxon>
        <taxon>Pseudomonadati</taxon>
        <taxon>Pseudomonadota</taxon>
        <taxon>Gammaproteobacteria</taxon>
        <taxon>Pseudomonadales</taxon>
        <taxon>Pseudomonadaceae</taxon>
        <taxon>Aquipseudomonas</taxon>
    </lineage>
</organism>
<accession>A0AA37FNN4</accession>
<name>A0AA37FNN4_AQUAC</name>
<dbReference type="AlphaFoldDB" id="A0AA37FNN4"/>
<dbReference type="Proteomes" id="UP000887212">
    <property type="component" value="Unassembled WGS sequence"/>
</dbReference>
<sequence>MVFFLLRERVEIDHLHPSCERLLHIGQQQQIGRPGQNETARATIIVDREFDCGQQLGNALYFIEYHPVRKASHKPQWVIAGGSQHCVVVEGNVGASWLQLASEGGFADLAWAKDAHDRGIAKGVQYLLL</sequence>